<feature type="transmembrane region" description="Helical" evidence="7">
    <location>
        <begin position="167"/>
        <end position="187"/>
    </location>
</feature>
<evidence type="ECO:0000256" key="5">
    <source>
        <dbReference type="ARBA" id="ARBA00023136"/>
    </source>
</evidence>
<name>A0A2T6ZJD3_TUBBO</name>
<dbReference type="SUPFAM" id="SSF81321">
    <property type="entry name" value="Family A G protein-coupled receptor-like"/>
    <property type="match status" value="1"/>
</dbReference>
<dbReference type="STRING" id="42251.A0A2T6ZJD3"/>
<protein>
    <recommendedName>
        <fullName evidence="10">Family A G protein-coupled receptor-like protein</fullName>
    </recommendedName>
</protein>
<feature type="transmembrane region" description="Helical" evidence="7">
    <location>
        <begin position="140"/>
        <end position="161"/>
    </location>
</feature>
<dbReference type="GO" id="GO:0005783">
    <property type="term" value="C:endoplasmic reticulum"/>
    <property type="evidence" value="ECO:0007669"/>
    <property type="project" value="TreeGrafter"/>
</dbReference>
<dbReference type="InterPro" id="IPR001425">
    <property type="entry name" value="Arc/bac/fun_rhodopsins"/>
</dbReference>
<evidence type="ECO:0000256" key="6">
    <source>
        <dbReference type="SAM" id="MobiDB-lite"/>
    </source>
</evidence>
<feature type="transmembrane region" description="Helical" evidence="7">
    <location>
        <begin position="199"/>
        <end position="217"/>
    </location>
</feature>
<evidence type="ECO:0000256" key="4">
    <source>
        <dbReference type="ARBA" id="ARBA00022989"/>
    </source>
</evidence>
<dbReference type="PANTHER" id="PTHR28286:SF1">
    <property type="entry name" value="30 KDA HEAT SHOCK PROTEIN-RELATED"/>
    <property type="match status" value="1"/>
</dbReference>
<dbReference type="InterPro" id="IPR043476">
    <property type="entry name" value="Yro2-like_7TM"/>
</dbReference>
<reference evidence="8 9" key="1">
    <citation type="submission" date="2017-04" db="EMBL/GenBank/DDBJ databases">
        <title>Draft genome sequence of Tuber borchii Vittad., a whitish edible truffle.</title>
        <authorList>
            <consortium name="DOE Joint Genome Institute"/>
            <person name="Murat C."/>
            <person name="Kuo A."/>
            <person name="Barry K.W."/>
            <person name="Clum A."/>
            <person name="Dockter R.B."/>
            <person name="Fauchery L."/>
            <person name="Iotti M."/>
            <person name="Kohler A."/>
            <person name="Labutti K."/>
            <person name="Lindquist E.A."/>
            <person name="Lipzen A."/>
            <person name="Ohm R.A."/>
            <person name="Wang M."/>
            <person name="Grigoriev I.V."/>
            <person name="Zambonelli A."/>
            <person name="Martin F.M."/>
        </authorList>
    </citation>
    <scope>NUCLEOTIDE SEQUENCE [LARGE SCALE GENOMIC DNA]</scope>
    <source>
        <strain evidence="8 9">Tbo3840</strain>
    </source>
</reference>
<comment type="similarity">
    <text evidence="2">Belongs to the archaeal/bacterial/fungal opsin family.</text>
</comment>
<dbReference type="PANTHER" id="PTHR28286">
    <property type="match status" value="1"/>
</dbReference>
<feature type="transmembrane region" description="Helical" evidence="7">
    <location>
        <begin position="113"/>
        <end position="133"/>
    </location>
</feature>
<evidence type="ECO:0000256" key="1">
    <source>
        <dbReference type="ARBA" id="ARBA00004141"/>
    </source>
</evidence>
<evidence type="ECO:0000313" key="9">
    <source>
        <dbReference type="Proteomes" id="UP000244722"/>
    </source>
</evidence>
<keyword evidence="5 7" id="KW-0472">Membrane</keyword>
<evidence type="ECO:0000256" key="3">
    <source>
        <dbReference type="ARBA" id="ARBA00022692"/>
    </source>
</evidence>
<sequence>MIDLPMEKFSGFLHTRANEVFKDNPRIANNNITTHGSDWLWAVTSFHGFLLLAMIVWTYTTSSRRRVFHYFSVAILLVATIYYYSMASNLGGHAVPVEFRHDGLSNRTRQVFWVRWVGYFINFSLIFFALMLLSGVGWASILFTIGLTMLWATMLLVGGLVSSSYKWGYYVFALLIYFFILWQVLGVSRKHASKLDAGVHKAFSGLATCTLFLMLLYPVSWGLAEGGNVTQNDSGAVFYGVLDVFSQGLFSLALIFATRDLDFERLGLEFMEYGRVHDHSHWDRSEKAQHHDNHHNAHNTTHEGATLSAPGGTGGGTGGNIV</sequence>
<evidence type="ECO:0000313" key="8">
    <source>
        <dbReference type="EMBL" id="PUU75609.1"/>
    </source>
</evidence>
<dbReference type="GO" id="GO:0005886">
    <property type="term" value="C:plasma membrane"/>
    <property type="evidence" value="ECO:0007669"/>
    <property type="project" value="TreeGrafter"/>
</dbReference>
<dbReference type="Proteomes" id="UP000244722">
    <property type="component" value="Unassembled WGS sequence"/>
</dbReference>
<comment type="subcellular location">
    <subcellularLocation>
        <location evidence="1">Membrane</location>
        <topology evidence="1">Multi-pass membrane protein</topology>
    </subcellularLocation>
</comment>
<dbReference type="PRINTS" id="PR00251">
    <property type="entry name" value="BACTRLOPSIN"/>
</dbReference>
<keyword evidence="9" id="KW-1185">Reference proteome</keyword>
<feature type="compositionally biased region" description="Basic and acidic residues" evidence="6">
    <location>
        <begin position="282"/>
        <end position="295"/>
    </location>
</feature>
<feature type="transmembrane region" description="Helical" evidence="7">
    <location>
        <begin position="67"/>
        <end position="85"/>
    </location>
</feature>
<dbReference type="SMART" id="SM01021">
    <property type="entry name" value="Bac_rhodopsin"/>
    <property type="match status" value="1"/>
</dbReference>
<comment type="caution">
    <text evidence="8">The sequence shown here is derived from an EMBL/GenBank/DDBJ whole genome shotgun (WGS) entry which is preliminary data.</text>
</comment>
<accession>A0A2T6ZJD3</accession>
<evidence type="ECO:0008006" key="10">
    <source>
        <dbReference type="Google" id="ProtNLM"/>
    </source>
</evidence>
<dbReference type="CDD" id="cd15239">
    <property type="entry name" value="7tm_YRO2_fungal-like"/>
    <property type="match status" value="1"/>
</dbReference>
<dbReference type="OrthoDB" id="536545at2759"/>
<feature type="transmembrane region" description="Helical" evidence="7">
    <location>
        <begin position="39"/>
        <end position="60"/>
    </location>
</feature>
<feature type="region of interest" description="Disordered" evidence="6">
    <location>
        <begin position="282"/>
        <end position="322"/>
    </location>
</feature>
<proteinExistence type="inferred from homology"/>
<dbReference type="EMBL" id="NESQ01000222">
    <property type="protein sequence ID" value="PUU75609.1"/>
    <property type="molecule type" value="Genomic_DNA"/>
</dbReference>
<keyword evidence="4 7" id="KW-1133">Transmembrane helix</keyword>
<keyword evidence="3 7" id="KW-0812">Transmembrane</keyword>
<gene>
    <name evidence="8" type="ORF">B9Z19DRAFT_1089948</name>
</gene>
<evidence type="ECO:0000256" key="2">
    <source>
        <dbReference type="ARBA" id="ARBA00008130"/>
    </source>
</evidence>
<feature type="compositionally biased region" description="Gly residues" evidence="6">
    <location>
        <begin position="311"/>
        <end position="322"/>
    </location>
</feature>
<dbReference type="AlphaFoldDB" id="A0A2T6ZJD3"/>
<evidence type="ECO:0000256" key="7">
    <source>
        <dbReference type="SAM" id="Phobius"/>
    </source>
</evidence>
<feature type="transmembrane region" description="Helical" evidence="7">
    <location>
        <begin position="237"/>
        <end position="257"/>
    </location>
</feature>
<organism evidence="8 9">
    <name type="scientific">Tuber borchii</name>
    <name type="common">White truffle</name>
    <dbReference type="NCBI Taxonomy" id="42251"/>
    <lineage>
        <taxon>Eukaryota</taxon>
        <taxon>Fungi</taxon>
        <taxon>Dikarya</taxon>
        <taxon>Ascomycota</taxon>
        <taxon>Pezizomycotina</taxon>
        <taxon>Pezizomycetes</taxon>
        <taxon>Pezizales</taxon>
        <taxon>Tuberaceae</taxon>
        <taxon>Tuber</taxon>
    </lineage>
</organism>
<dbReference type="Gene3D" id="1.20.1070.10">
    <property type="entry name" value="Rhodopsin 7-helix transmembrane proteins"/>
    <property type="match status" value="1"/>
</dbReference>
<dbReference type="Pfam" id="PF01036">
    <property type="entry name" value="Bac_rhodopsin"/>
    <property type="match status" value="1"/>
</dbReference>